<reference evidence="2" key="1">
    <citation type="submission" date="2018-06" db="EMBL/GenBank/DDBJ databases">
        <authorList>
            <consortium name="Pathogen Informatics"/>
            <person name="Doyle S."/>
        </authorList>
    </citation>
    <scope>NUCLEOTIDE SEQUENCE</scope>
    <source>
        <strain evidence="2">NCTC13307</strain>
    </source>
</reference>
<keyword evidence="1" id="KW-0812">Transmembrane</keyword>
<keyword evidence="2" id="KW-0418">Kinase</keyword>
<keyword evidence="1" id="KW-1133">Transmembrane helix</keyword>
<feature type="transmembrane region" description="Helical" evidence="1">
    <location>
        <begin position="7"/>
        <end position="26"/>
    </location>
</feature>
<organism evidence="2">
    <name type="scientific">Clostridioides difficile</name>
    <name type="common">Peptoclostridium difficile</name>
    <dbReference type="NCBI Taxonomy" id="1496"/>
    <lineage>
        <taxon>Bacteria</taxon>
        <taxon>Bacillati</taxon>
        <taxon>Bacillota</taxon>
        <taxon>Clostridia</taxon>
        <taxon>Peptostreptococcales</taxon>
        <taxon>Peptostreptococcaceae</taxon>
        <taxon>Clostridioides</taxon>
    </lineage>
</organism>
<evidence type="ECO:0000256" key="1">
    <source>
        <dbReference type="SAM" id="Phobius"/>
    </source>
</evidence>
<sequence>MNKKKIVIIGIIYSFLVVFSLTNMYVNMEYNLNVFEYIKKSLPFTEEEKKVVRKTQEFDLQL</sequence>
<protein>
    <submittedName>
        <fullName evidence="2">Two-component sensor histidine kinase</fullName>
    </submittedName>
</protein>
<evidence type="ECO:0000313" key="2">
    <source>
        <dbReference type="EMBL" id="SUY24359.1"/>
    </source>
</evidence>
<gene>
    <name evidence="2" type="ORF">NCTC13307_02236</name>
</gene>
<keyword evidence="1" id="KW-0472">Membrane</keyword>
<keyword evidence="2" id="KW-0808">Transferase</keyword>
<dbReference type="GO" id="GO:0016301">
    <property type="term" value="F:kinase activity"/>
    <property type="evidence" value="ECO:0007669"/>
    <property type="project" value="UniProtKB-KW"/>
</dbReference>
<dbReference type="AlphaFoldDB" id="A0A381IA02"/>
<dbReference type="EMBL" id="UFWD01000001">
    <property type="protein sequence ID" value="SUY24359.1"/>
    <property type="molecule type" value="Genomic_DNA"/>
</dbReference>
<proteinExistence type="predicted"/>
<name>A0A381IA02_CLODI</name>
<accession>A0A381IA02</accession>